<evidence type="ECO:0000256" key="2">
    <source>
        <dbReference type="SAM" id="Phobius"/>
    </source>
</evidence>
<proteinExistence type="predicted"/>
<feature type="transmembrane region" description="Helical" evidence="2">
    <location>
        <begin position="32"/>
        <end position="50"/>
    </location>
</feature>
<keyword evidence="4" id="KW-1185">Reference proteome</keyword>
<evidence type="ECO:0000313" key="4">
    <source>
        <dbReference type="Proteomes" id="UP001422759"/>
    </source>
</evidence>
<keyword evidence="2" id="KW-0472">Membrane</keyword>
<organism evidence="3 4">
    <name type="scientific">Kitasatospora kazusensis</name>
    <dbReference type="NCBI Taxonomy" id="407974"/>
    <lineage>
        <taxon>Bacteria</taxon>
        <taxon>Bacillati</taxon>
        <taxon>Actinomycetota</taxon>
        <taxon>Actinomycetes</taxon>
        <taxon>Kitasatosporales</taxon>
        <taxon>Streptomycetaceae</taxon>
        <taxon>Kitasatospora</taxon>
    </lineage>
</organism>
<sequence length="258" mass="28441">MGIGYLLLYAALAVVALWLTAELLLQHRAPLHWRALALAGFLCVVAGMAVNSVPVIGAGAAAFATGQVFVTLAVKKGRAGHWSLRGPDGSLPGPLARVPLLAAATGGAAVAAEAAVEPVGEVGPVEPEEAPVPFEFDRMQELAPEDGVYTEDPAPAYYEQQHQQQPEQYYQPGYQQPQYQEQYADQQQWQQPQQQPVYGYDQSYGTQQPQYQDPYGQPQQQPEYQDPYGRQQYQDPYGQHVVAEQPAYGYQPWGQQQH</sequence>
<feature type="transmembrane region" description="Helical" evidence="2">
    <location>
        <begin position="6"/>
        <end position="25"/>
    </location>
</feature>
<dbReference type="EMBL" id="BAAANT010000039">
    <property type="protein sequence ID" value="GAA2153792.1"/>
    <property type="molecule type" value="Genomic_DNA"/>
</dbReference>
<dbReference type="RefSeq" id="WP_344468381.1">
    <property type="nucleotide sequence ID" value="NZ_BAAANT010000039.1"/>
</dbReference>
<name>A0ABP5LYZ9_9ACTN</name>
<reference evidence="4" key="1">
    <citation type="journal article" date="2019" name="Int. J. Syst. Evol. Microbiol.">
        <title>The Global Catalogue of Microorganisms (GCM) 10K type strain sequencing project: providing services to taxonomists for standard genome sequencing and annotation.</title>
        <authorList>
            <consortium name="The Broad Institute Genomics Platform"/>
            <consortium name="The Broad Institute Genome Sequencing Center for Infectious Disease"/>
            <person name="Wu L."/>
            <person name="Ma J."/>
        </authorList>
    </citation>
    <scope>NUCLEOTIDE SEQUENCE [LARGE SCALE GENOMIC DNA]</scope>
    <source>
        <strain evidence="4">JCM 14560</strain>
    </source>
</reference>
<feature type="compositionally biased region" description="Low complexity" evidence="1">
    <location>
        <begin position="160"/>
        <end position="196"/>
    </location>
</feature>
<accession>A0ABP5LYZ9</accession>
<comment type="caution">
    <text evidence="3">The sequence shown here is derived from an EMBL/GenBank/DDBJ whole genome shotgun (WGS) entry which is preliminary data.</text>
</comment>
<evidence type="ECO:0000313" key="3">
    <source>
        <dbReference type="EMBL" id="GAA2153792.1"/>
    </source>
</evidence>
<gene>
    <name evidence="3" type="ORF">GCM10009760_51900</name>
</gene>
<feature type="region of interest" description="Disordered" evidence="1">
    <location>
        <begin position="160"/>
        <end position="258"/>
    </location>
</feature>
<dbReference type="Proteomes" id="UP001422759">
    <property type="component" value="Unassembled WGS sequence"/>
</dbReference>
<feature type="compositionally biased region" description="Low complexity" evidence="1">
    <location>
        <begin position="204"/>
        <end position="229"/>
    </location>
</feature>
<keyword evidence="2" id="KW-1133">Transmembrane helix</keyword>
<keyword evidence="2" id="KW-0812">Transmembrane</keyword>
<protein>
    <submittedName>
        <fullName evidence="3">Uncharacterized protein</fullName>
    </submittedName>
</protein>
<evidence type="ECO:0000256" key="1">
    <source>
        <dbReference type="SAM" id="MobiDB-lite"/>
    </source>
</evidence>